<accession>A0A804JZS9</accession>
<dbReference type="Proteomes" id="UP000012960">
    <property type="component" value="Unplaced"/>
</dbReference>
<organism evidence="2 3">
    <name type="scientific">Musa acuminata subsp. malaccensis</name>
    <name type="common">Wild banana</name>
    <name type="synonym">Musa malaccensis</name>
    <dbReference type="NCBI Taxonomy" id="214687"/>
    <lineage>
        <taxon>Eukaryota</taxon>
        <taxon>Viridiplantae</taxon>
        <taxon>Streptophyta</taxon>
        <taxon>Embryophyta</taxon>
        <taxon>Tracheophyta</taxon>
        <taxon>Spermatophyta</taxon>
        <taxon>Magnoliopsida</taxon>
        <taxon>Liliopsida</taxon>
        <taxon>Zingiberales</taxon>
        <taxon>Musaceae</taxon>
        <taxon>Musa</taxon>
    </lineage>
</organism>
<keyword evidence="3" id="KW-1185">Reference proteome</keyword>
<dbReference type="EMBL" id="HG996473">
    <property type="protein sequence ID" value="CAG1857751.1"/>
    <property type="molecule type" value="Genomic_DNA"/>
</dbReference>
<proteinExistence type="predicted"/>
<evidence type="ECO:0000313" key="3">
    <source>
        <dbReference type="Proteomes" id="UP000012960"/>
    </source>
</evidence>
<gene>
    <name evidence="1" type="ORF">GSMUA_28870.1</name>
</gene>
<dbReference type="InParanoid" id="A0A804JZS9"/>
<reference evidence="2" key="2">
    <citation type="submission" date="2021-05" db="UniProtKB">
        <authorList>
            <consortium name="EnsemblPlants"/>
        </authorList>
    </citation>
    <scope>IDENTIFICATION</scope>
    <source>
        <strain evidence="2">subsp. malaccensis</strain>
    </source>
</reference>
<sequence length="45" mass="4944">MTGSTGGGGTLQIWRMSDSIYRPEDEVLSELEKFKAHILSCSPKS</sequence>
<reference evidence="1" key="1">
    <citation type="submission" date="2021-03" db="EMBL/GenBank/DDBJ databases">
        <authorList>
            <consortium name="Genoscope - CEA"/>
            <person name="William W."/>
        </authorList>
    </citation>
    <scope>NUCLEOTIDE SEQUENCE</scope>
    <source>
        <strain evidence="1">Doubled-haploid Pahang</strain>
    </source>
</reference>
<evidence type="ECO:0000313" key="2">
    <source>
        <dbReference type="EnsemblPlants" id="Ma07_p25590.1"/>
    </source>
</evidence>
<dbReference type="EnsemblPlants" id="Ma07_t25590.1">
    <property type="protein sequence ID" value="Ma07_p25590.1"/>
    <property type="gene ID" value="Ma07_g25590"/>
</dbReference>
<name>A0A804JZS9_MUSAM</name>
<dbReference type="AlphaFoldDB" id="A0A804JZS9"/>
<evidence type="ECO:0000313" key="1">
    <source>
        <dbReference type="EMBL" id="CAG1857751.1"/>
    </source>
</evidence>
<protein>
    <submittedName>
        <fullName evidence="1">(wild Malaysian banana) hypothetical protein</fullName>
    </submittedName>
</protein>
<dbReference type="Gramene" id="Ma07_t25590.1">
    <property type="protein sequence ID" value="Ma07_p25590.1"/>
    <property type="gene ID" value="Ma07_g25590"/>
</dbReference>